<accession>A0A9P4UHE5</accession>
<comment type="caution">
    <text evidence="2">The sequence shown here is derived from an EMBL/GenBank/DDBJ whole genome shotgun (WGS) entry which is preliminary data.</text>
</comment>
<keyword evidence="3" id="KW-1185">Reference proteome</keyword>
<dbReference type="Proteomes" id="UP000799764">
    <property type="component" value="Unassembled WGS sequence"/>
</dbReference>
<feature type="region of interest" description="Disordered" evidence="1">
    <location>
        <begin position="300"/>
        <end position="325"/>
    </location>
</feature>
<sequence>MGAALGLRLFPLPSSPFPLTSAHPFHSIPACAARPTPPEPLYCIAQQRALHRWYAPAPTVGSPALHTCRCNALAWLCGLVSTYPLRRKSQCARAALPPSMCRAAVKRGARTAGLSQDHAHASTLQHRHRRASNRDPAHLPPSLLGAQHPPLFLDAIRPALAHPPSSCCPSNTQHIHTRMSNIVHMASCARGWREPHPRVRMESFPTSGRGDRTWEYRCDPQRAIQLPHTALSPDIEHPARMPGCSRNLPSSVRPQMATESSVYSNKIREVGYWPSYHPCISHALCTCLRCRVSDLGAVGTKTRPDKVARPSRCKQPKPPEIGEETHSWHRCHGRLPLIHVRVSRIKTDAQTIRLRTLNPATQGHLFRHRVDIVTNAHFKVTHRAAPLVFCFRSHRNLQKGDARTRGDTLLQRGMFRIDCDQNNPDMASLMPVGVPLPLMVPPATAVLVQPRGTCAVKISDTAARESPFTQCSRFDFVSCSHRREGPPILPAAISKLTRDWPGPCDTAAASLDPAVDSTPCHSDAPRPTLSVTWPCPTIALRPLDYTTARIMNWISLFEPAADAPRSTCVGLTAFTKLAVFQSTFVLHGLQSIRGCGGATIHQERSSADAGTQNNSHNRTAKGTLLDPKPTCGGAAGLVCDNSHPTYLPPMSLYESPSQLATGKGADISIRSILAMHASRQFLLRACQDGIYKTIDDRPPPDATASLPEGFRYRPAAIGVASRTGRTNGVREGARAAGETAREQSQLEITRRASAAPHCAACVAPAGAPVCRAGLAAAHVTICFGRPAASHGGAGQPARPKTSRCRSGSARGDPSLVERRTLPGMGASATRVVLIVRKSGGVALFFRGNGGVWLAGRGSGVGGRGVGGSLRLKWATSGVRRMDDYWSLSALPVCDHGNRDDEGVSLAWRRAALPNGWGRMHACRSGPAGIGETRPLGAPAEESCLLL</sequence>
<feature type="compositionally biased region" description="Polar residues" evidence="1">
    <location>
        <begin position="608"/>
        <end position="617"/>
    </location>
</feature>
<gene>
    <name evidence="2" type="ORF">P171DRAFT_438722</name>
</gene>
<feature type="region of interest" description="Disordered" evidence="1">
    <location>
        <begin position="603"/>
        <end position="625"/>
    </location>
</feature>
<evidence type="ECO:0000313" key="3">
    <source>
        <dbReference type="Proteomes" id="UP000799764"/>
    </source>
</evidence>
<protein>
    <submittedName>
        <fullName evidence="2">Uncharacterized protein</fullName>
    </submittedName>
</protein>
<proteinExistence type="predicted"/>
<feature type="region of interest" description="Disordered" evidence="1">
    <location>
        <begin position="788"/>
        <end position="819"/>
    </location>
</feature>
<dbReference type="AlphaFoldDB" id="A0A9P4UHE5"/>
<dbReference type="EMBL" id="MU001492">
    <property type="protein sequence ID" value="KAF2452104.1"/>
    <property type="molecule type" value="Genomic_DNA"/>
</dbReference>
<name>A0A9P4UHE5_9PLEO</name>
<evidence type="ECO:0000256" key="1">
    <source>
        <dbReference type="SAM" id="MobiDB-lite"/>
    </source>
</evidence>
<organism evidence="2 3">
    <name type="scientific">Karstenula rhodostoma CBS 690.94</name>
    <dbReference type="NCBI Taxonomy" id="1392251"/>
    <lineage>
        <taxon>Eukaryota</taxon>
        <taxon>Fungi</taxon>
        <taxon>Dikarya</taxon>
        <taxon>Ascomycota</taxon>
        <taxon>Pezizomycotina</taxon>
        <taxon>Dothideomycetes</taxon>
        <taxon>Pleosporomycetidae</taxon>
        <taxon>Pleosporales</taxon>
        <taxon>Massarineae</taxon>
        <taxon>Didymosphaeriaceae</taxon>
        <taxon>Karstenula</taxon>
    </lineage>
</organism>
<reference evidence="2" key="1">
    <citation type="journal article" date="2020" name="Stud. Mycol.">
        <title>101 Dothideomycetes genomes: a test case for predicting lifestyles and emergence of pathogens.</title>
        <authorList>
            <person name="Haridas S."/>
            <person name="Albert R."/>
            <person name="Binder M."/>
            <person name="Bloem J."/>
            <person name="Labutti K."/>
            <person name="Salamov A."/>
            <person name="Andreopoulos B."/>
            <person name="Baker S."/>
            <person name="Barry K."/>
            <person name="Bills G."/>
            <person name="Bluhm B."/>
            <person name="Cannon C."/>
            <person name="Castanera R."/>
            <person name="Culley D."/>
            <person name="Daum C."/>
            <person name="Ezra D."/>
            <person name="Gonzalez J."/>
            <person name="Henrissat B."/>
            <person name="Kuo A."/>
            <person name="Liang C."/>
            <person name="Lipzen A."/>
            <person name="Lutzoni F."/>
            <person name="Magnuson J."/>
            <person name="Mondo S."/>
            <person name="Nolan M."/>
            <person name="Ohm R."/>
            <person name="Pangilinan J."/>
            <person name="Park H.-J."/>
            <person name="Ramirez L."/>
            <person name="Alfaro M."/>
            <person name="Sun H."/>
            <person name="Tritt A."/>
            <person name="Yoshinaga Y."/>
            <person name="Zwiers L.-H."/>
            <person name="Turgeon B."/>
            <person name="Goodwin S."/>
            <person name="Spatafora J."/>
            <person name="Crous P."/>
            <person name="Grigoriev I."/>
        </authorList>
    </citation>
    <scope>NUCLEOTIDE SEQUENCE</scope>
    <source>
        <strain evidence="2">CBS 690.94</strain>
    </source>
</reference>
<feature type="region of interest" description="Disordered" evidence="1">
    <location>
        <begin position="724"/>
        <end position="743"/>
    </location>
</feature>
<evidence type="ECO:0000313" key="2">
    <source>
        <dbReference type="EMBL" id="KAF2452104.1"/>
    </source>
</evidence>